<reference evidence="1 2" key="1">
    <citation type="journal article" date="2019" name="Sci. Rep.">
        <title>Orb-weaving spider Araneus ventricosus genome elucidates the spidroin gene catalogue.</title>
        <authorList>
            <person name="Kono N."/>
            <person name="Nakamura H."/>
            <person name="Ohtoshi R."/>
            <person name="Moran D.A.P."/>
            <person name="Shinohara A."/>
            <person name="Yoshida Y."/>
            <person name="Fujiwara M."/>
            <person name="Mori M."/>
            <person name="Tomita M."/>
            <person name="Arakawa K."/>
        </authorList>
    </citation>
    <scope>NUCLEOTIDE SEQUENCE [LARGE SCALE GENOMIC DNA]</scope>
</reference>
<gene>
    <name evidence="1" type="ORF">AVEN_100189_1</name>
</gene>
<comment type="caution">
    <text evidence="1">The sequence shown here is derived from an EMBL/GenBank/DDBJ whole genome shotgun (WGS) entry which is preliminary data.</text>
</comment>
<accession>A0A4Y2NH66</accession>
<proteinExistence type="predicted"/>
<dbReference type="AlphaFoldDB" id="A0A4Y2NH66"/>
<keyword evidence="2" id="KW-1185">Reference proteome</keyword>
<dbReference type="Proteomes" id="UP000499080">
    <property type="component" value="Unassembled WGS sequence"/>
</dbReference>
<evidence type="ECO:0000313" key="1">
    <source>
        <dbReference type="EMBL" id="GBN38114.1"/>
    </source>
</evidence>
<organism evidence="1 2">
    <name type="scientific">Araneus ventricosus</name>
    <name type="common">Orbweaver spider</name>
    <name type="synonym">Epeira ventricosa</name>
    <dbReference type="NCBI Taxonomy" id="182803"/>
    <lineage>
        <taxon>Eukaryota</taxon>
        <taxon>Metazoa</taxon>
        <taxon>Ecdysozoa</taxon>
        <taxon>Arthropoda</taxon>
        <taxon>Chelicerata</taxon>
        <taxon>Arachnida</taxon>
        <taxon>Araneae</taxon>
        <taxon>Araneomorphae</taxon>
        <taxon>Entelegynae</taxon>
        <taxon>Araneoidea</taxon>
        <taxon>Araneidae</taxon>
        <taxon>Araneus</taxon>
    </lineage>
</organism>
<protein>
    <submittedName>
        <fullName evidence="1">Uncharacterized protein</fullName>
    </submittedName>
</protein>
<sequence>MDGNYTNLENKWPKVRYSFLIDQEIKVDDPDGDECVEEKRPRKDERRQALDILKRDVHHCSTNFNKQYEYERYINELLWDNCRQATVNEFINCYF</sequence>
<evidence type="ECO:0000313" key="2">
    <source>
        <dbReference type="Proteomes" id="UP000499080"/>
    </source>
</evidence>
<dbReference type="OrthoDB" id="6617542at2759"/>
<name>A0A4Y2NH66_ARAVE</name>
<dbReference type="EMBL" id="BGPR01009122">
    <property type="protein sequence ID" value="GBN38114.1"/>
    <property type="molecule type" value="Genomic_DNA"/>
</dbReference>